<gene>
    <name evidence="2" type="ORF">PCAMFM013_S007g000192</name>
</gene>
<keyword evidence="3" id="KW-1185">Reference proteome</keyword>
<evidence type="ECO:0000313" key="2">
    <source>
        <dbReference type="EMBL" id="CRL22211.1"/>
    </source>
</evidence>
<evidence type="ECO:0000259" key="1">
    <source>
        <dbReference type="Pfam" id="PF24968"/>
    </source>
</evidence>
<dbReference type="InterPro" id="IPR056672">
    <property type="entry name" value="DUF7770"/>
</dbReference>
<feature type="domain" description="DUF7770" evidence="1">
    <location>
        <begin position="19"/>
        <end position="164"/>
    </location>
</feature>
<evidence type="ECO:0000313" key="3">
    <source>
        <dbReference type="Proteomes" id="UP000053732"/>
    </source>
</evidence>
<dbReference type="EMBL" id="HG793140">
    <property type="protein sequence ID" value="CRL22211.1"/>
    <property type="molecule type" value="Genomic_DNA"/>
</dbReference>
<sequence length="164" mass="18806">MVNLNPNQVLADTRRVSCIRVVVHAGAATDGSDNHWSLYLLLQHGGSVRVNMVTDYGDIDGRLEWSDLAYLLTNSAIQHWDFPVTLAIEVRHVADTIYRNSRHQYQFSGGGSGCRFWVRTIVHDIESRNYIAAGTSNELWRHLQYLYRRGKDPLQINWVQGAFY</sequence>
<dbReference type="STRING" id="1429867.A0A0G4P7B7"/>
<dbReference type="AlphaFoldDB" id="A0A0G4P7B7"/>
<reference evidence="2 3" key="1">
    <citation type="journal article" date="2014" name="Nat. Commun.">
        <title>Multiple recent horizontal transfers of a large genomic region in cheese making fungi.</title>
        <authorList>
            <person name="Cheeseman K."/>
            <person name="Ropars J."/>
            <person name="Renault P."/>
            <person name="Dupont J."/>
            <person name="Gouzy J."/>
            <person name="Branca A."/>
            <person name="Abraham A.L."/>
            <person name="Ceppi M."/>
            <person name="Conseiller E."/>
            <person name="Debuchy R."/>
            <person name="Malagnac F."/>
            <person name="Goarin A."/>
            <person name="Silar P."/>
            <person name="Lacoste S."/>
            <person name="Sallet E."/>
            <person name="Bensimon A."/>
            <person name="Giraud T."/>
            <person name="Brygoo Y."/>
        </authorList>
    </citation>
    <scope>NUCLEOTIDE SEQUENCE [LARGE SCALE GENOMIC DNA]</scope>
    <source>
        <strain evidence="3">FM 013</strain>
    </source>
</reference>
<proteinExistence type="predicted"/>
<name>A0A0G4P7B7_PENC3</name>
<protein>
    <submittedName>
        <fullName evidence="2">Str. FM013</fullName>
    </submittedName>
</protein>
<accession>A0A0G4P7B7</accession>
<organism evidence="2 3">
    <name type="scientific">Penicillium camemberti (strain FM 013)</name>
    <dbReference type="NCBI Taxonomy" id="1429867"/>
    <lineage>
        <taxon>Eukaryota</taxon>
        <taxon>Fungi</taxon>
        <taxon>Dikarya</taxon>
        <taxon>Ascomycota</taxon>
        <taxon>Pezizomycotina</taxon>
        <taxon>Eurotiomycetes</taxon>
        <taxon>Eurotiomycetidae</taxon>
        <taxon>Eurotiales</taxon>
        <taxon>Aspergillaceae</taxon>
        <taxon>Penicillium</taxon>
    </lineage>
</organism>
<dbReference type="Proteomes" id="UP000053732">
    <property type="component" value="Unassembled WGS sequence"/>
</dbReference>
<dbReference type="Pfam" id="PF24968">
    <property type="entry name" value="DUF7770"/>
    <property type="match status" value="1"/>
</dbReference>